<name>A0AB39TLI1_9ACTN</name>
<evidence type="ECO:0000256" key="1">
    <source>
        <dbReference type="ARBA" id="ARBA00004651"/>
    </source>
</evidence>
<evidence type="ECO:0000256" key="2">
    <source>
        <dbReference type="ARBA" id="ARBA00022692"/>
    </source>
</evidence>
<dbReference type="SUPFAM" id="SSF103473">
    <property type="entry name" value="MFS general substrate transporter"/>
    <property type="match status" value="2"/>
</dbReference>
<dbReference type="InterPro" id="IPR020846">
    <property type="entry name" value="MFS_dom"/>
</dbReference>
<organism evidence="9">
    <name type="scientific">Streptomyces sp. Y1</name>
    <dbReference type="NCBI Taxonomy" id="3238634"/>
    <lineage>
        <taxon>Bacteria</taxon>
        <taxon>Bacillati</taxon>
        <taxon>Actinomycetota</taxon>
        <taxon>Actinomycetes</taxon>
        <taxon>Kitasatosporales</taxon>
        <taxon>Streptomycetaceae</taxon>
        <taxon>Streptomyces</taxon>
    </lineage>
</organism>
<keyword evidence="2 7" id="KW-0812">Transmembrane</keyword>
<comment type="subcellular location">
    <subcellularLocation>
        <location evidence="1">Cell membrane</location>
        <topology evidence="1">Multi-pass membrane protein</topology>
    </subcellularLocation>
</comment>
<dbReference type="Pfam" id="PF07690">
    <property type="entry name" value="MFS_1"/>
    <property type="match status" value="2"/>
</dbReference>
<dbReference type="PANTHER" id="PTHR42718:SF49">
    <property type="entry name" value="EXPORT PROTEIN"/>
    <property type="match status" value="1"/>
</dbReference>
<feature type="transmembrane region" description="Helical" evidence="7">
    <location>
        <begin position="311"/>
        <end position="329"/>
    </location>
</feature>
<evidence type="ECO:0000256" key="3">
    <source>
        <dbReference type="ARBA" id="ARBA00022989"/>
    </source>
</evidence>
<evidence type="ECO:0000313" key="9">
    <source>
        <dbReference type="EMBL" id="XDQ80029.1"/>
    </source>
</evidence>
<feature type="transmembrane region" description="Helical" evidence="7">
    <location>
        <begin position="53"/>
        <end position="73"/>
    </location>
</feature>
<reference evidence="9" key="1">
    <citation type="submission" date="2024-07" db="EMBL/GenBank/DDBJ databases">
        <authorList>
            <person name="Yu S.T."/>
        </authorList>
    </citation>
    <scope>NUCLEOTIDE SEQUENCE</scope>
    <source>
        <strain evidence="9">Y1</strain>
    </source>
</reference>
<dbReference type="PROSITE" id="PS50850">
    <property type="entry name" value="MFS"/>
    <property type="match status" value="1"/>
</dbReference>
<dbReference type="CDD" id="cd17321">
    <property type="entry name" value="MFS_MMR_MDR_like"/>
    <property type="match status" value="1"/>
</dbReference>
<evidence type="ECO:0000256" key="4">
    <source>
        <dbReference type="ARBA" id="ARBA00023136"/>
    </source>
</evidence>
<feature type="transmembrane region" description="Helical" evidence="7">
    <location>
        <begin position="486"/>
        <end position="506"/>
    </location>
</feature>
<dbReference type="InterPro" id="IPR036259">
    <property type="entry name" value="MFS_trans_sf"/>
</dbReference>
<dbReference type="PANTHER" id="PTHR42718">
    <property type="entry name" value="MAJOR FACILITATOR SUPERFAMILY MULTIDRUG TRANSPORTER MFSC"/>
    <property type="match status" value="1"/>
</dbReference>
<gene>
    <name evidence="9" type="ORF">AB2U05_16960</name>
</gene>
<feature type="transmembrane region" description="Helical" evidence="7">
    <location>
        <begin position="20"/>
        <end position="41"/>
    </location>
</feature>
<feature type="transmembrane region" description="Helical" evidence="7">
    <location>
        <begin position="407"/>
        <end position="424"/>
    </location>
</feature>
<protein>
    <submittedName>
        <fullName evidence="9">MFS transporter</fullName>
    </submittedName>
</protein>
<feature type="domain" description="Major facilitator superfamily (MFS) profile" evidence="8">
    <location>
        <begin position="19"/>
        <end position="509"/>
    </location>
</feature>
<feature type="transmembrane region" description="Helical" evidence="7">
    <location>
        <begin position="365"/>
        <end position="386"/>
    </location>
</feature>
<feature type="transmembrane region" description="Helical" evidence="7">
    <location>
        <begin position="341"/>
        <end position="359"/>
    </location>
</feature>
<proteinExistence type="predicted"/>
<accession>A0AB39TLI1</accession>
<keyword evidence="3 7" id="KW-1133">Transmembrane helix</keyword>
<evidence type="ECO:0000256" key="7">
    <source>
        <dbReference type="SAM" id="Phobius"/>
    </source>
</evidence>
<dbReference type="Gene3D" id="1.20.1720.10">
    <property type="entry name" value="Multidrug resistance protein D"/>
    <property type="match status" value="1"/>
</dbReference>
<dbReference type="Gene3D" id="1.20.1250.20">
    <property type="entry name" value="MFS general substrate transporter like domains"/>
    <property type="match status" value="1"/>
</dbReference>
<feature type="region of interest" description="Disordered" evidence="6">
    <location>
        <begin position="514"/>
        <end position="534"/>
    </location>
</feature>
<feature type="transmembrane region" description="Helical" evidence="7">
    <location>
        <begin position="171"/>
        <end position="193"/>
    </location>
</feature>
<dbReference type="EMBL" id="CP163445">
    <property type="protein sequence ID" value="XDQ80029.1"/>
    <property type="molecule type" value="Genomic_DNA"/>
</dbReference>
<feature type="transmembrane region" description="Helical" evidence="7">
    <location>
        <begin position="272"/>
        <end position="291"/>
    </location>
</feature>
<keyword evidence="4 7" id="KW-0472">Membrane</keyword>
<evidence type="ECO:0000259" key="8">
    <source>
        <dbReference type="PROSITE" id="PS50850"/>
    </source>
</evidence>
<feature type="transmembrane region" description="Helical" evidence="7">
    <location>
        <begin position="114"/>
        <end position="132"/>
    </location>
</feature>
<keyword evidence="5" id="KW-0046">Antibiotic resistance</keyword>
<dbReference type="GO" id="GO:0046677">
    <property type="term" value="P:response to antibiotic"/>
    <property type="evidence" value="ECO:0007669"/>
    <property type="project" value="UniProtKB-KW"/>
</dbReference>
<feature type="transmembrane region" description="Helical" evidence="7">
    <location>
        <begin position="205"/>
        <end position="230"/>
    </location>
</feature>
<feature type="transmembrane region" description="Helical" evidence="7">
    <location>
        <begin position="144"/>
        <end position="165"/>
    </location>
</feature>
<sequence>MTTTTKDPTQTTSRHPTATLVTVVLASLLLPISLTGSSVAMPGVAADFHNSLAAGQWIVNGYDLTFASFMLASGSFADRFGRRRVFITGTLAFSICSLVSALSNGVVLLDLARAVAGVGAAAMLTSGSAMLAHAFEGQARAKAFGVFGTAVGAGMAFGPFVAGALSTTFGWRSVFLVPAITGAVVLALSVVLPESRDPQATRTDWAGTVTFSGALAALIAALIEGAQIGWTSPFNLAAYLACAVLLAAFIVVEQRQDRPMFDLSLFRQPQFVSLSVGVVALVLAFTPLLVYLPSYLTAVNGETTLHAGVDMLMLTVPTVFFPLIAGYLLRWVPIRHMVTASVGLTAIGVGWLTVLHPGIGNWAALGPYAVIGIGIGVSFGVMDGAAVSSVDPSRAGMAAGMFNTMRLAGEAIGIAVVGSLLVSFTRSELGDQLDAYSGPYGHNPGALADSLNQGQLADPEGTVPEAARAAFHHTATSAYTGGLHTALWIAAVFCAAATVLVAVVGARSRAGAAAPAEAEAVDTAPAAEHEPATV</sequence>
<feature type="compositionally biased region" description="Low complexity" evidence="6">
    <location>
        <begin position="514"/>
        <end position="526"/>
    </location>
</feature>
<feature type="transmembrane region" description="Helical" evidence="7">
    <location>
        <begin position="236"/>
        <end position="252"/>
    </location>
</feature>
<dbReference type="AlphaFoldDB" id="A0AB39TLI1"/>
<dbReference type="RefSeq" id="WP_052707134.1">
    <property type="nucleotide sequence ID" value="NZ_CP163445.1"/>
</dbReference>
<dbReference type="PRINTS" id="PR01036">
    <property type="entry name" value="TCRTETB"/>
</dbReference>
<evidence type="ECO:0000256" key="6">
    <source>
        <dbReference type="SAM" id="MobiDB-lite"/>
    </source>
</evidence>
<feature type="transmembrane region" description="Helical" evidence="7">
    <location>
        <begin position="85"/>
        <end position="108"/>
    </location>
</feature>
<dbReference type="GO" id="GO:0022857">
    <property type="term" value="F:transmembrane transporter activity"/>
    <property type="evidence" value="ECO:0007669"/>
    <property type="project" value="InterPro"/>
</dbReference>
<dbReference type="GO" id="GO:0005886">
    <property type="term" value="C:plasma membrane"/>
    <property type="evidence" value="ECO:0007669"/>
    <property type="project" value="UniProtKB-SubCell"/>
</dbReference>
<evidence type="ECO:0000256" key="5">
    <source>
        <dbReference type="ARBA" id="ARBA00023251"/>
    </source>
</evidence>
<dbReference type="InterPro" id="IPR011701">
    <property type="entry name" value="MFS"/>
</dbReference>